<reference evidence="1 2" key="1">
    <citation type="submission" date="2020-02" db="EMBL/GenBank/DDBJ databases">
        <title>Draft genome sequence of Limisphaera ngatamarikiensis NGM72.4T, a thermophilic Verrucomicrobia grouped in subdivision 3.</title>
        <authorList>
            <person name="Carere C.R."/>
            <person name="Steen J."/>
            <person name="Hugenholtz P."/>
            <person name="Stott M.B."/>
        </authorList>
    </citation>
    <scope>NUCLEOTIDE SEQUENCE [LARGE SCALE GENOMIC DNA]</scope>
    <source>
        <strain evidence="1 2">NGM72.4</strain>
    </source>
</reference>
<name>A0A6M1RNA5_9BACT</name>
<accession>A0A6M1RNA5</accession>
<comment type="caution">
    <text evidence="1">The sequence shown here is derived from an EMBL/GenBank/DDBJ whole genome shotgun (WGS) entry which is preliminary data.</text>
</comment>
<proteinExistence type="predicted"/>
<dbReference type="Proteomes" id="UP000477311">
    <property type="component" value="Unassembled WGS sequence"/>
</dbReference>
<dbReference type="PROSITE" id="PS51257">
    <property type="entry name" value="PROKAR_LIPOPROTEIN"/>
    <property type="match status" value="1"/>
</dbReference>
<dbReference type="EMBL" id="JAAKYA010000043">
    <property type="protein sequence ID" value="NGO39039.1"/>
    <property type="molecule type" value="Genomic_DNA"/>
</dbReference>
<organism evidence="1 2">
    <name type="scientific">Limisphaera ngatamarikiensis</name>
    <dbReference type="NCBI Taxonomy" id="1324935"/>
    <lineage>
        <taxon>Bacteria</taxon>
        <taxon>Pseudomonadati</taxon>
        <taxon>Verrucomicrobiota</taxon>
        <taxon>Verrucomicrobiia</taxon>
        <taxon>Limisphaerales</taxon>
        <taxon>Limisphaeraceae</taxon>
        <taxon>Limisphaera</taxon>
    </lineage>
</organism>
<evidence type="ECO:0000313" key="1">
    <source>
        <dbReference type="EMBL" id="NGO39039.1"/>
    </source>
</evidence>
<protein>
    <submittedName>
        <fullName evidence="1">Uncharacterized protein</fullName>
    </submittedName>
</protein>
<gene>
    <name evidence="1" type="ORF">G4L39_06465</name>
</gene>
<dbReference type="RefSeq" id="WP_165106830.1">
    <property type="nucleotide sequence ID" value="NZ_JAAKYA010000043.1"/>
</dbReference>
<evidence type="ECO:0000313" key="2">
    <source>
        <dbReference type="Proteomes" id="UP000477311"/>
    </source>
</evidence>
<dbReference type="AlphaFoldDB" id="A0A6M1RNA5"/>
<sequence>MKAAIDEYWELLIRYAILWPNSPTPGFYGCEYPDLGVELLRRAIERGRPLTQEEVDAVFPEDWKPDDLTLIL</sequence>
<keyword evidence="2" id="KW-1185">Reference proteome</keyword>